<accession>A0A2K1QTI9</accession>
<feature type="transmembrane region" description="Helical" evidence="8">
    <location>
        <begin position="306"/>
        <end position="324"/>
    </location>
</feature>
<dbReference type="PANTHER" id="PTHR47797">
    <property type="entry name" value="DEHYDROGENASE, PUTATIVE (AFU_ORTHOLOGUE AFUA_8G05805)-RELATED"/>
    <property type="match status" value="1"/>
</dbReference>
<evidence type="ECO:0000256" key="5">
    <source>
        <dbReference type="ARBA" id="ARBA00022989"/>
    </source>
</evidence>
<evidence type="ECO:0000313" key="12">
    <source>
        <dbReference type="Proteomes" id="UP000243797"/>
    </source>
</evidence>
<dbReference type="InParanoid" id="A0A2K1QTI9"/>
<keyword evidence="3 8" id="KW-0812">Transmembrane</keyword>
<dbReference type="AlphaFoldDB" id="A0A2K1QTI9"/>
<dbReference type="GO" id="GO:0016020">
    <property type="term" value="C:membrane"/>
    <property type="evidence" value="ECO:0007669"/>
    <property type="project" value="UniProtKB-SubCell"/>
</dbReference>
<sequence>MVSVASLASLTLGLASLAYAQTARSCPTSNVCYSLNIPDATASSGNGDIYFQITAPSSYEWVALGQGTRMAGSNIFVLYTNGGGTNVTLSPRLGQGHFEPQFNGDAQVTLLEGSGVANDMLTANVRCSNCNSWTGGSMDFASASTTWIWAVKAGAALNTDSTSADISEHDNYGTVRFTSSSARGGASLNPFLASTTTDSSSSSSSAAASPSSSDSTEPATDESSSSSSTTPTSTSTIILAHGVLGALAWVIIFPLGSILLRLISSSKSIWIHAALQGLGHLVFTAAVGLGIYYANQIRQLNAAHPIIGLVVFALLFLQPVLGLMHHSQYKKVGRRSAVSHAHVWLGRAIITLGIINGGLGLQMAGDASRGQIVAYAVVAGVMWVAYVASAVWGEVRKGKAVARKGSGESFGEAGMGKTG</sequence>
<dbReference type="InterPro" id="IPR005018">
    <property type="entry name" value="DOMON_domain"/>
</dbReference>
<dbReference type="PANTHER" id="PTHR47797:SF1">
    <property type="entry name" value="CYTOCHROME B561 DOMAIN-CONTAINING PROTEIN-RELATED"/>
    <property type="match status" value="1"/>
</dbReference>
<keyword evidence="2" id="KW-0813">Transport</keyword>
<gene>
    <name evidence="11" type="ORF">CAC42_6182</name>
</gene>
<keyword evidence="12" id="KW-1185">Reference proteome</keyword>
<evidence type="ECO:0000256" key="4">
    <source>
        <dbReference type="ARBA" id="ARBA00022982"/>
    </source>
</evidence>
<protein>
    <submittedName>
        <fullName evidence="11">Cytochrome b561 and DOMON domain-containing protein</fullName>
    </submittedName>
</protein>
<feature type="chain" id="PRO_5014471813" evidence="9">
    <location>
        <begin position="21"/>
        <end position="419"/>
    </location>
</feature>
<evidence type="ECO:0000256" key="3">
    <source>
        <dbReference type="ARBA" id="ARBA00022692"/>
    </source>
</evidence>
<comment type="subcellular location">
    <subcellularLocation>
        <location evidence="1">Membrane</location>
    </subcellularLocation>
</comment>
<dbReference type="InterPro" id="IPR015920">
    <property type="entry name" value="Cellobiose_DH-like_cyt"/>
</dbReference>
<comment type="caution">
    <text evidence="11">The sequence shown here is derived from an EMBL/GenBank/DDBJ whole genome shotgun (WGS) entry which is preliminary data.</text>
</comment>
<organism evidence="11 12">
    <name type="scientific">Sphaceloma murrayae</name>
    <dbReference type="NCBI Taxonomy" id="2082308"/>
    <lineage>
        <taxon>Eukaryota</taxon>
        <taxon>Fungi</taxon>
        <taxon>Dikarya</taxon>
        <taxon>Ascomycota</taxon>
        <taxon>Pezizomycotina</taxon>
        <taxon>Dothideomycetes</taxon>
        <taxon>Dothideomycetidae</taxon>
        <taxon>Myriangiales</taxon>
        <taxon>Elsinoaceae</taxon>
        <taxon>Sphaceloma</taxon>
    </lineage>
</organism>
<dbReference type="OrthoDB" id="19261at2759"/>
<dbReference type="InterPro" id="IPR006593">
    <property type="entry name" value="Cyt_b561/ferric_Rdtase_TM"/>
</dbReference>
<dbReference type="CDD" id="cd08760">
    <property type="entry name" value="Cyt_b561_FRRS1_like"/>
    <property type="match status" value="1"/>
</dbReference>
<evidence type="ECO:0000313" key="11">
    <source>
        <dbReference type="EMBL" id="PNS18365.1"/>
    </source>
</evidence>
<evidence type="ECO:0000259" key="10">
    <source>
        <dbReference type="PROSITE" id="PS50939"/>
    </source>
</evidence>
<evidence type="ECO:0000256" key="1">
    <source>
        <dbReference type="ARBA" id="ARBA00004370"/>
    </source>
</evidence>
<feature type="transmembrane region" description="Helical" evidence="8">
    <location>
        <begin position="269"/>
        <end position="294"/>
    </location>
</feature>
<dbReference type="PROSITE" id="PS50939">
    <property type="entry name" value="CYTOCHROME_B561"/>
    <property type="match status" value="1"/>
</dbReference>
<feature type="signal peptide" evidence="9">
    <location>
        <begin position="1"/>
        <end position="20"/>
    </location>
</feature>
<keyword evidence="4" id="KW-0249">Electron transport</keyword>
<dbReference type="SMART" id="SM00664">
    <property type="entry name" value="DoH"/>
    <property type="match status" value="1"/>
</dbReference>
<dbReference type="SUPFAM" id="SSF49344">
    <property type="entry name" value="CBD9-like"/>
    <property type="match status" value="1"/>
</dbReference>
<proteinExistence type="predicted"/>
<evidence type="ECO:0000256" key="2">
    <source>
        <dbReference type="ARBA" id="ARBA00022448"/>
    </source>
</evidence>
<reference evidence="11 12" key="1">
    <citation type="submission" date="2017-06" db="EMBL/GenBank/DDBJ databases">
        <title>Draft genome sequence of a variant of Elsinoe murrayae.</title>
        <authorList>
            <person name="Cheng Q."/>
        </authorList>
    </citation>
    <scope>NUCLEOTIDE SEQUENCE [LARGE SCALE GENOMIC DNA]</scope>
    <source>
        <strain evidence="11 12">CQ-2017a</strain>
    </source>
</reference>
<dbReference type="STRING" id="2082308.A0A2K1QTI9"/>
<dbReference type="Pfam" id="PF10348">
    <property type="entry name" value="DUF2427"/>
    <property type="match status" value="1"/>
</dbReference>
<keyword evidence="6 8" id="KW-0472">Membrane</keyword>
<feature type="transmembrane region" description="Helical" evidence="8">
    <location>
        <begin position="238"/>
        <end position="262"/>
    </location>
</feature>
<evidence type="ECO:0000256" key="6">
    <source>
        <dbReference type="ARBA" id="ARBA00023136"/>
    </source>
</evidence>
<keyword evidence="9" id="KW-0732">Signal</keyword>
<evidence type="ECO:0000256" key="9">
    <source>
        <dbReference type="SAM" id="SignalP"/>
    </source>
</evidence>
<evidence type="ECO:0000256" key="8">
    <source>
        <dbReference type="SAM" id="Phobius"/>
    </source>
</evidence>
<dbReference type="Proteomes" id="UP000243797">
    <property type="component" value="Unassembled WGS sequence"/>
</dbReference>
<name>A0A2K1QTI9_9PEZI</name>
<dbReference type="InterPro" id="IPR018825">
    <property type="entry name" value="DUF2427"/>
</dbReference>
<evidence type="ECO:0000256" key="7">
    <source>
        <dbReference type="SAM" id="MobiDB-lite"/>
    </source>
</evidence>
<dbReference type="Gene3D" id="1.20.120.1770">
    <property type="match status" value="1"/>
</dbReference>
<feature type="domain" description="Cytochrome b561" evidence="10">
    <location>
        <begin position="204"/>
        <end position="398"/>
    </location>
</feature>
<dbReference type="CDD" id="cd09630">
    <property type="entry name" value="CDH_like_cytochrome"/>
    <property type="match status" value="1"/>
</dbReference>
<feature type="region of interest" description="Disordered" evidence="7">
    <location>
        <begin position="196"/>
        <end position="233"/>
    </location>
</feature>
<feature type="transmembrane region" description="Helical" evidence="8">
    <location>
        <begin position="373"/>
        <end position="393"/>
    </location>
</feature>
<dbReference type="Pfam" id="PF16010">
    <property type="entry name" value="CDH-cyt"/>
    <property type="match status" value="1"/>
</dbReference>
<dbReference type="EMBL" id="NKHZ01000041">
    <property type="protein sequence ID" value="PNS18365.1"/>
    <property type="molecule type" value="Genomic_DNA"/>
</dbReference>
<dbReference type="Gene3D" id="2.60.40.1210">
    <property type="entry name" value="Cellobiose dehydrogenase, cytochrome domain"/>
    <property type="match status" value="1"/>
</dbReference>
<keyword evidence="5 8" id="KW-1133">Transmembrane helix</keyword>
<feature type="transmembrane region" description="Helical" evidence="8">
    <location>
        <begin position="344"/>
        <end position="361"/>
    </location>
</feature>
<dbReference type="SMART" id="SM00665">
    <property type="entry name" value="B561"/>
    <property type="match status" value="1"/>
</dbReference>